<dbReference type="AlphaFoldDB" id="A0A3V2NSG2"/>
<reference evidence="1" key="1">
    <citation type="submission" date="2018-07" db="EMBL/GenBank/DDBJ databases">
        <authorList>
            <person name="Ashton P.M."/>
            <person name="Dallman T."/>
            <person name="Nair S."/>
            <person name="De Pinna E."/>
            <person name="Peters T."/>
            <person name="Grant K."/>
        </authorList>
    </citation>
    <scope>NUCLEOTIDE SEQUENCE [LARGE SCALE GENOMIC DNA]</scope>
    <source>
        <strain evidence="1">440016</strain>
    </source>
</reference>
<accession>A0A3V2NSG2</accession>
<evidence type="ECO:0000313" key="1">
    <source>
        <dbReference type="EMBL" id="EAA7252791.1"/>
    </source>
</evidence>
<proteinExistence type="predicted"/>
<name>A0A3V2NSG2_SALET</name>
<dbReference type="EMBL" id="AAACIV010000006">
    <property type="protein sequence ID" value="EAA7252791.1"/>
    <property type="molecule type" value="Genomic_DNA"/>
</dbReference>
<dbReference type="NCBIfam" id="NF033153">
    <property type="entry name" value="phage_ICD_like"/>
    <property type="match status" value="1"/>
</dbReference>
<comment type="caution">
    <text evidence="1">The sequence shown here is derived from an EMBL/GenBank/DDBJ whole genome shotgun (WGS) entry which is preliminary data.</text>
</comment>
<sequence length="175" mass="19793">MIMIFLRTEINHSAQSRQNNLQYCLTRFFVMAYRLPAPHKAGAGFSSLIDKAGSRYISVMRFFCARNTTLSRIMAGRNGEAVRPAGFFVTSLLTLLRPATMFSSVLARLRKLDKGAAKMAISTRPDFIWRFMQCHGKNIRLHTVTAASEREARALLPASRLVFVARIRVREACHV</sequence>
<gene>
    <name evidence="1" type="ORF">DSF98_08845</name>
</gene>
<dbReference type="Proteomes" id="UP000839682">
    <property type="component" value="Unassembled WGS sequence"/>
</dbReference>
<protein>
    <submittedName>
        <fullName evidence="1">Host cell division inhibitor Icd-like protein</fullName>
    </submittedName>
</protein>
<organism evidence="1">
    <name type="scientific">Salmonella enterica I</name>
    <dbReference type="NCBI Taxonomy" id="59201"/>
    <lineage>
        <taxon>Bacteria</taxon>
        <taxon>Pseudomonadati</taxon>
        <taxon>Pseudomonadota</taxon>
        <taxon>Gammaproteobacteria</taxon>
        <taxon>Enterobacterales</taxon>
        <taxon>Enterobacteriaceae</taxon>
        <taxon>Salmonella</taxon>
    </lineage>
</organism>